<dbReference type="AlphaFoldDB" id="A0A1D7QFF8"/>
<evidence type="ECO:0008006" key="3">
    <source>
        <dbReference type="Google" id="ProtNLM"/>
    </source>
</evidence>
<dbReference type="Gene3D" id="3.20.20.80">
    <property type="entry name" value="Glycosidases"/>
    <property type="match status" value="1"/>
</dbReference>
<evidence type="ECO:0000313" key="1">
    <source>
        <dbReference type="EMBL" id="AOM77436.1"/>
    </source>
</evidence>
<protein>
    <recommendedName>
        <fullName evidence="3">Glycosyltransferase WbsX</fullName>
    </recommendedName>
</protein>
<dbReference type="OrthoDB" id="9816424at2"/>
<organism evidence="1 2">
    <name type="scientific">Pedobacter steynii</name>
    <dbReference type="NCBI Taxonomy" id="430522"/>
    <lineage>
        <taxon>Bacteria</taxon>
        <taxon>Pseudomonadati</taxon>
        <taxon>Bacteroidota</taxon>
        <taxon>Sphingobacteriia</taxon>
        <taxon>Sphingobacteriales</taxon>
        <taxon>Sphingobacteriaceae</taxon>
        <taxon>Pedobacter</taxon>
    </lineage>
</organism>
<reference evidence="1 2" key="1">
    <citation type="submission" date="2016-08" db="EMBL/GenBank/DDBJ databases">
        <authorList>
            <person name="Seilhamer J.J."/>
        </authorList>
    </citation>
    <scope>NUCLEOTIDE SEQUENCE [LARGE SCALE GENOMIC DNA]</scope>
    <source>
        <strain evidence="1 2">DX4</strain>
    </source>
</reference>
<dbReference type="Proteomes" id="UP000094313">
    <property type="component" value="Chromosome"/>
</dbReference>
<dbReference type="Pfam" id="PF14307">
    <property type="entry name" value="Glyco_tran_WbsX"/>
    <property type="match status" value="1"/>
</dbReference>
<gene>
    <name evidence="1" type="ORF">BFS30_09795</name>
</gene>
<dbReference type="EMBL" id="CP017141">
    <property type="protein sequence ID" value="AOM77436.1"/>
    <property type="molecule type" value="Genomic_DNA"/>
</dbReference>
<accession>A0A1D7QFF8</accession>
<dbReference type="PANTHER" id="PTHR41244:SF1">
    <property type="entry name" value="GLYCOSYLTRANSFERASE"/>
    <property type="match status" value="1"/>
</dbReference>
<name>A0A1D7QFF8_9SPHI</name>
<dbReference type="InterPro" id="IPR032719">
    <property type="entry name" value="WbsX"/>
</dbReference>
<dbReference type="RefSeq" id="WP_069379126.1">
    <property type="nucleotide sequence ID" value="NZ_CP017141.1"/>
</dbReference>
<dbReference type="KEGG" id="psty:BFS30_09795"/>
<dbReference type="PANTHER" id="PTHR41244">
    <property type="entry name" value="RHAMNAN SYNTHESIS F"/>
    <property type="match status" value="1"/>
</dbReference>
<evidence type="ECO:0000313" key="2">
    <source>
        <dbReference type="Proteomes" id="UP000094313"/>
    </source>
</evidence>
<sequence length="360" mass="40465">MNSKAGIGFLLLIATCGIWKTELYAQDKAAGELRVGAYYFDGWTGKTSHITRSLREDFKGRKPVWGWITSRPEIIQKQITAAVEANIDFFSFCWYDSDLSKKNLAEPRNNALNLFVKAKEKKGLKFNLLVANHYGYLIGPADWDRVTKTWIDLFEDEAYLKFKKKPLLTFLSLRMLLSTFGSPVKIKSALDKLRADAKARGLEGVQIAICVAPKQADADLAKACGFDLLTGYNYHDQTLIAGQSVSPIAALSPKEQSVWAGFLKLGMPYMPVSTLNWDPRPWDETNKVKKASPHFDGYSPASVYQSVKGLKKWTLENHPSGEGVQVAMIYAWNEYGEGAWLTPSQQYQNKFLRAVKEALK</sequence>
<proteinExistence type="predicted"/>
<keyword evidence="2" id="KW-1185">Reference proteome</keyword>